<dbReference type="GO" id="GO:0005634">
    <property type="term" value="C:nucleus"/>
    <property type="evidence" value="ECO:0007669"/>
    <property type="project" value="TreeGrafter"/>
</dbReference>
<gene>
    <name evidence="10" type="primary">Cnig_chr_I.g1952</name>
    <name evidence="10" type="ORF">B9Z55_001952</name>
</gene>
<dbReference type="SMART" id="SM00220">
    <property type="entry name" value="S_TKc"/>
    <property type="match status" value="1"/>
</dbReference>
<dbReference type="SUPFAM" id="SSF56112">
    <property type="entry name" value="Protein kinase-like (PK-like)"/>
    <property type="match status" value="1"/>
</dbReference>
<feature type="compositionally biased region" description="Low complexity" evidence="8">
    <location>
        <begin position="364"/>
        <end position="378"/>
    </location>
</feature>
<dbReference type="GO" id="GO:0032991">
    <property type="term" value="C:protein-containing complex"/>
    <property type="evidence" value="ECO:0007669"/>
    <property type="project" value="UniProtKB-ARBA"/>
</dbReference>
<dbReference type="GO" id="GO:0005524">
    <property type="term" value="F:ATP binding"/>
    <property type="evidence" value="ECO:0007669"/>
    <property type="project" value="UniProtKB-UniRule"/>
</dbReference>
<accession>A0A2G5VI76</accession>
<dbReference type="GO" id="GO:0051754">
    <property type="term" value="P:meiotic sister chromatid cohesion, centromeric"/>
    <property type="evidence" value="ECO:0007669"/>
    <property type="project" value="TreeGrafter"/>
</dbReference>
<feature type="region of interest" description="Disordered" evidence="8">
    <location>
        <begin position="576"/>
        <end position="601"/>
    </location>
</feature>
<dbReference type="GO" id="GO:0000776">
    <property type="term" value="C:kinetochore"/>
    <property type="evidence" value="ECO:0007669"/>
    <property type="project" value="UniProtKB-KW"/>
</dbReference>
<keyword evidence="2" id="KW-0158">Chromosome</keyword>
<dbReference type="Gene3D" id="1.25.40.430">
    <property type="match status" value="1"/>
</dbReference>
<feature type="region of interest" description="Disordered" evidence="8">
    <location>
        <begin position="259"/>
        <end position="381"/>
    </location>
</feature>
<dbReference type="OrthoDB" id="248495at2759"/>
<comment type="caution">
    <text evidence="10">The sequence shown here is derived from an EMBL/GenBank/DDBJ whole genome shotgun (WGS) entry which is preliminary data.</text>
</comment>
<evidence type="ECO:0000259" key="9">
    <source>
        <dbReference type="PROSITE" id="PS50011"/>
    </source>
</evidence>
<feature type="compositionally biased region" description="Low complexity" evidence="8">
    <location>
        <begin position="579"/>
        <end position="588"/>
    </location>
</feature>
<dbReference type="FunFam" id="1.25.40.430:FF:000011">
    <property type="entry name" value="Mitotic checkpoint serine/threonine-protein kinase bub-1"/>
    <property type="match status" value="1"/>
</dbReference>
<evidence type="ECO:0000256" key="1">
    <source>
        <dbReference type="ARBA" id="ARBA00004629"/>
    </source>
</evidence>
<name>A0A2G5VI76_9PELO</name>
<dbReference type="GO" id="GO:0004672">
    <property type="term" value="F:protein kinase activity"/>
    <property type="evidence" value="ECO:0007669"/>
    <property type="project" value="InterPro"/>
</dbReference>
<dbReference type="PROSITE" id="PS00107">
    <property type="entry name" value="PROTEIN_KINASE_ATP"/>
    <property type="match status" value="1"/>
</dbReference>
<dbReference type="GO" id="GO:0007094">
    <property type="term" value="P:mitotic spindle assembly checkpoint signaling"/>
    <property type="evidence" value="ECO:0007669"/>
    <property type="project" value="InterPro"/>
</dbReference>
<keyword evidence="3 7" id="KW-0547">Nucleotide-binding</keyword>
<organism evidence="10 11">
    <name type="scientific">Caenorhabditis nigoni</name>
    <dbReference type="NCBI Taxonomy" id="1611254"/>
    <lineage>
        <taxon>Eukaryota</taxon>
        <taxon>Metazoa</taxon>
        <taxon>Ecdysozoa</taxon>
        <taxon>Nematoda</taxon>
        <taxon>Chromadorea</taxon>
        <taxon>Rhabditida</taxon>
        <taxon>Rhabditina</taxon>
        <taxon>Rhabditomorpha</taxon>
        <taxon>Rhabditoidea</taxon>
        <taxon>Rhabditidae</taxon>
        <taxon>Peloderinae</taxon>
        <taxon>Caenorhabditis</taxon>
    </lineage>
</organism>
<feature type="binding site" evidence="7">
    <location>
        <position position="726"/>
    </location>
    <ligand>
        <name>ATP</name>
        <dbReference type="ChEBI" id="CHEBI:30616"/>
    </ligand>
</feature>
<dbReference type="EMBL" id="PDUG01000001">
    <property type="protein sequence ID" value="PIC51437.1"/>
    <property type="molecule type" value="Genomic_DNA"/>
</dbReference>
<proteinExistence type="predicted"/>
<dbReference type="Pfam" id="PF00069">
    <property type="entry name" value="Pkinase"/>
    <property type="match status" value="1"/>
</dbReference>
<dbReference type="InterPro" id="IPR015661">
    <property type="entry name" value="Bub1/Mad3"/>
</dbReference>
<dbReference type="STRING" id="1611254.A0A2G5VI76"/>
<comment type="subcellular location">
    <subcellularLocation>
        <location evidence="1">Chromosome</location>
        <location evidence="1">Centromere</location>
        <location evidence="1">Kinetochore</location>
    </subcellularLocation>
</comment>
<dbReference type="InterPro" id="IPR000719">
    <property type="entry name" value="Prot_kinase_dom"/>
</dbReference>
<evidence type="ECO:0000256" key="7">
    <source>
        <dbReference type="PROSITE-ProRule" id="PRU10141"/>
    </source>
</evidence>
<keyword evidence="4" id="KW-0995">Kinetochore</keyword>
<dbReference type="Gene3D" id="1.10.510.10">
    <property type="entry name" value="Transferase(Phosphotransferase) domain 1"/>
    <property type="match status" value="1"/>
</dbReference>
<dbReference type="PROSITE" id="PS50011">
    <property type="entry name" value="PROTEIN_KINASE_DOM"/>
    <property type="match status" value="1"/>
</dbReference>
<sequence length="998" mass="112476">MTQIQQAFGDLEHNPTVDALGTFTTQIETLSKMLSFAKMRAGLMDCLRKIRRDRRFDAVRNDETMLRLYKMLGQYSENLGMKGIYVQLHATGNFDKSLKFYLQWAEELAKKNELTEFTEVLEMARKALEGTLTMPEIESGFRDLTDEYFPDGRAALLFASPDDTLDVFRDNAPGRRMKRRSSVCHLQQVAPVNTAKETAFGPRTKTKLRPEFIDVLGTFGVSIEEFRYAKWKDTFGEDVDSHRRDSGIVHVKHRVAANDHRAREDVENRIASNLKRRPLSPLSEDNADDEDEKRSRIYSPLVPTKDATRPALRNSKTFQDNIPTITLSSDTKSASSKEISYNQLDDSDTEEKLKKMAAGRDITRTSSISSTTSSSTRTAKSGGLDLMAENNCLEAHAMFSDTVHIGGPEKTMVISDETMSIKPTEISSNFSVLCDPDPTMNLTHDRPKKTSGGLNMVFDELAPIEEPKEEAAEDKTVSNIKKELEDTRGSGKSLRTPPTFGDEDDMFDDELIHGHGFGKIKHGSIVTSTPAAGVAFVDIESYFGNKSEADREEEEDVVQPKFVVPTGSTFNKLMRRKSQAAAAQAQAAPPAPPPVPKQVPAAAANSSIDCLSDNLGRRLSLGADEIRAAIVADEAETTGILNRRRSEIIRKGDINPWDETLRRRLMATVRAPINMHEFQERAPKIQANRDCEVGGEVFHIQTLIGQGGYAKVYKAVNEEKKVVAVKYEVPSCSWEVYICDQMRNRLIKDREDRVKMADWCIMKVMDAYVFSTASLLVNEYHEYGTLLEYANSMKDPNWHISCFLLTQMARILKEVHACNIIHGDIKPDNFMITRKIDPNWDKDALMSNDTFVVKIIDWGRAIDMMQLKDQKFKGRAGTEDFDSPEMIDGRPWNYQADYFGFAATMAVVVSAKYGKLTGSKVGEYSLSCDIKRRNVLRNTIFDIINKFLNIESVRTLPDWSEAIQQFADFWETNFDGSSWRQAIAKFNEVCDLAATNHK</sequence>
<feature type="domain" description="Protein kinase" evidence="9">
    <location>
        <begin position="698"/>
        <end position="970"/>
    </location>
</feature>
<dbReference type="FunFam" id="1.10.510.10:FF:001544">
    <property type="entry name" value="Protein CBG12075"/>
    <property type="match status" value="1"/>
</dbReference>
<evidence type="ECO:0000313" key="11">
    <source>
        <dbReference type="Proteomes" id="UP000230233"/>
    </source>
</evidence>
<keyword evidence="5 7" id="KW-0067">ATP-binding</keyword>
<dbReference type="PROSITE" id="PS00108">
    <property type="entry name" value="PROTEIN_KINASE_ST"/>
    <property type="match status" value="1"/>
</dbReference>
<evidence type="ECO:0000256" key="4">
    <source>
        <dbReference type="ARBA" id="ARBA00022838"/>
    </source>
</evidence>
<evidence type="ECO:0000256" key="2">
    <source>
        <dbReference type="ARBA" id="ARBA00022454"/>
    </source>
</evidence>
<dbReference type="InterPro" id="IPR017441">
    <property type="entry name" value="Protein_kinase_ATP_BS"/>
</dbReference>
<evidence type="ECO:0000256" key="5">
    <source>
        <dbReference type="ARBA" id="ARBA00022840"/>
    </source>
</evidence>
<dbReference type="AlphaFoldDB" id="A0A2G5VI76"/>
<dbReference type="Proteomes" id="UP000230233">
    <property type="component" value="Chromosome I"/>
</dbReference>
<evidence type="ECO:0000256" key="3">
    <source>
        <dbReference type="ARBA" id="ARBA00022741"/>
    </source>
</evidence>
<reference evidence="11" key="1">
    <citation type="submission" date="2017-10" db="EMBL/GenBank/DDBJ databases">
        <title>Rapid genome shrinkage in a self-fertile nematode reveals novel sperm competition proteins.</title>
        <authorList>
            <person name="Yin D."/>
            <person name="Schwarz E.M."/>
            <person name="Thomas C.G."/>
            <person name="Felde R.L."/>
            <person name="Korf I.F."/>
            <person name="Cutter A.D."/>
            <person name="Schartner C.M."/>
            <person name="Ralston E.J."/>
            <person name="Meyer B.J."/>
            <person name="Haag E.S."/>
        </authorList>
    </citation>
    <scope>NUCLEOTIDE SEQUENCE [LARGE SCALE GENOMIC DNA]</scope>
    <source>
        <strain evidence="11">JU1422</strain>
    </source>
</reference>
<evidence type="ECO:0000256" key="6">
    <source>
        <dbReference type="ARBA" id="ARBA00023328"/>
    </source>
</evidence>
<dbReference type="InterPro" id="IPR008271">
    <property type="entry name" value="Ser/Thr_kinase_AS"/>
</dbReference>
<dbReference type="InterPro" id="IPR011009">
    <property type="entry name" value="Kinase-like_dom_sf"/>
</dbReference>
<dbReference type="PANTHER" id="PTHR14030:SF4">
    <property type="entry name" value="BUB1 KINASE, ISOFORM A-RELATED"/>
    <property type="match status" value="1"/>
</dbReference>
<feature type="compositionally biased region" description="Polar residues" evidence="8">
    <location>
        <begin position="314"/>
        <end position="344"/>
    </location>
</feature>
<keyword evidence="11" id="KW-1185">Reference proteome</keyword>
<dbReference type="PANTHER" id="PTHR14030">
    <property type="entry name" value="MITOTIC CHECKPOINT SERINE/THREONINE-PROTEIN KINASE BUB1"/>
    <property type="match status" value="1"/>
</dbReference>
<keyword evidence="6" id="KW-0137">Centromere</keyword>
<feature type="compositionally biased region" description="Basic and acidic residues" evidence="8">
    <location>
        <begin position="259"/>
        <end position="268"/>
    </location>
</feature>
<evidence type="ECO:0000313" key="10">
    <source>
        <dbReference type="EMBL" id="PIC51437.1"/>
    </source>
</evidence>
<evidence type="ECO:0000256" key="8">
    <source>
        <dbReference type="SAM" id="MobiDB-lite"/>
    </source>
</evidence>
<protein>
    <recommendedName>
        <fullName evidence="9">Protein kinase domain-containing protein</fullName>
    </recommendedName>
</protein>